<keyword evidence="3" id="KW-1185">Reference proteome</keyword>
<dbReference type="RefSeq" id="WP_213041319.1">
    <property type="nucleotide sequence ID" value="NZ_CAJNBJ010000001.1"/>
</dbReference>
<organism evidence="2 3">
    <name type="scientific">Nitrospira defluvii</name>
    <dbReference type="NCBI Taxonomy" id="330214"/>
    <lineage>
        <taxon>Bacteria</taxon>
        <taxon>Pseudomonadati</taxon>
        <taxon>Nitrospirota</taxon>
        <taxon>Nitrospiria</taxon>
        <taxon>Nitrospirales</taxon>
        <taxon>Nitrospiraceae</taxon>
        <taxon>Nitrospira</taxon>
    </lineage>
</organism>
<proteinExistence type="predicted"/>
<sequence>MDLRNPDASHASHQAESDRHKHSLEIRLGSNIFRNTNGVIRVQGKEQLVLELAPELDRILLTIDLYDGSGNHVAHLRRNRWAFNDGNRFSLNTSDSPPTLFPNLPWLKVTDQESGETVLEAAVAPGEKIHVATGKFYSHRGQLIEITSHFCRIGSTHTLFGDVFEARGGTAVLG</sequence>
<dbReference type="EMBL" id="CAJNBJ010000001">
    <property type="protein sequence ID" value="CAE6719099.1"/>
    <property type="molecule type" value="Genomic_DNA"/>
</dbReference>
<feature type="region of interest" description="Disordered" evidence="1">
    <location>
        <begin position="1"/>
        <end position="21"/>
    </location>
</feature>
<comment type="caution">
    <text evidence="2">The sequence shown here is derived from an EMBL/GenBank/DDBJ whole genome shotgun (WGS) entry which is preliminary data.</text>
</comment>
<dbReference type="Proteomes" id="UP000675880">
    <property type="component" value="Unassembled WGS sequence"/>
</dbReference>
<evidence type="ECO:0000313" key="3">
    <source>
        <dbReference type="Proteomes" id="UP000675880"/>
    </source>
</evidence>
<reference evidence="2 3" key="1">
    <citation type="submission" date="2021-02" db="EMBL/GenBank/DDBJ databases">
        <authorList>
            <person name="Han P."/>
        </authorList>
    </citation>
    <scope>NUCLEOTIDE SEQUENCE [LARGE SCALE GENOMIC DNA]</scope>
    <source>
        <strain evidence="2">Candidatus Nitrospira sp. ZN2</strain>
    </source>
</reference>
<evidence type="ECO:0000256" key="1">
    <source>
        <dbReference type="SAM" id="MobiDB-lite"/>
    </source>
</evidence>
<gene>
    <name evidence="2" type="ORF">NSPZN2_11609</name>
</gene>
<name>A0ABM8QWF1_9BACT</name>
<protein>
    <submittedName>
        <fullName evidence="2">Uncharacterized protein</fullName>
    </submittedName>
</protein>
<evidence type="ECO:0000313" key="2">
    <source>
        <dbReference type="EMBL" id="CAE6719099.1"/>
    </source>
</evidence>
<accession>A0ABM8QWF1</accession>